<feature type="transmembrane region" description="Helical" evidence="8">
    <location>
        <begin position="9"/>
        <end position="30"/>
    </location>
</feature>
<evidence type="ECO:0000256" key="3">
    <source>
        <dbReference type="ARBA" id="ARBA00022475"/>
    </source>
</evidence>
<dbReference type="FunFam" id="1.10.3720.10:FF:000014">
    <property type="entry name" value="Microcin C ABC transporter permease YejB"/>
    <property type="match status" value="1"/>
</dbReference>
<dbReference type="GO" id="GO:0042884">
    <property type="term" value="P:microcin transport"/>
    <property type="evidence" value="ECO:0007669"/>
    <property type="project" value="TreeGrafter"/>
</dbReference>
<keyword evidence="3" id="KW-1003">Cell membrane</keyword>
<dbReference type="AlphaFoldDB" id="A0A0K8MF60"/>
<reference evidence="10 11" key="1">
    <citation type="submission" date="2015-03" db="EMBL/GenBank/DDBJ databases">
        <title>Caedibacter varicaedens, whole genome shotgun sequence.</title>
        <authorList>
            <person name="Suzuki H."/>
            <person name="Dapper A.L."/>
            <person name="Gibson A.K."/>
            <person name="Jackson C."/>
            <person name="Lee H."/>
            <person name="Pejaver V.R."/>
            <person name="Doak T."/>
            <person name="Lynch M."/>
        </authorList>
    </citation>
    <scope>NUCLEOTIDE SEQUENCE [LARGE SCALE GENOMIC DNA]</scope>
</reference>
<organism evidence="10 11">
    <name type="scientific">Caedimonas varicaedens</name>
    <dbReference type="NCBI Taxonomy" id="1629334"/>
    <lineage>
        <taxon>Bacteria</taxon>
        <taxon>Pseudomonadati</taxon>
        <taxon>Pseudomonadota</taxon>
        <taxon>Alphaproteobacteria</taxon>
        <taxon>Holosporales</taxon>
        <taxon>Caedimonadaceae</taxon>
        <taxon>Caedimonas</taxon>
    </lineage>
</organism>
<dbReference type="Pfam" id="PF00528">
    <property type="entry name" value="BPD_transp_1"/>
    <property type="match status" value="1"/>
</dbReference>
<evidence type="ECO:0000256" key="6">
    <source>
        <dbReference type="ARBA" id="ARBA00022989"/>
    </source>
</evidence>
<comment type="similarity">
    <text evidence="8">Belongs to the binding-protein-dependent transport system permease family.</text>
</comment>
<dbReference type="GO" id="GO:0055085">
    <property type="term" value="P:transmembrane transport"/>
    <property type="evidence" value="ECO:0007669"/>
    <property type="project" value="InterPro"/>
</dbReference>
<dbReference type="EMBL" id="BBVC01000063">
    <property type="protein sequence ID" value="GAO98489.1"/>
    <property type="molecule type" value="Genomic_DNA"/>
</dbReference>
<sequence length="370" mass="41461">MLTYAVRRLFLMIPTLFGILLVNFMIIQAAPGGPVEQMIAKLRGTAVEATARISGAEGDGFQGNSMIDHGASSNFESKYRGARGLDPEFIAKLEKMYGFDQPAYIRFGKMIKNYLTFNFGDSYFRDISVAKLIAEKLPVSISLGLWSTLLIYCISIPLGIRKAVTDGERFDIWTSWVIIVGYAIPSFLFAIFLIVFLAGGSFLQIFPLRGLASDNWATFSWPHKISDYFWHITLPVFANVISGFASLTLLTKNSFLEEINKQYVLTARAKGLSERRVLYGHVFRNAMLIVVSGFPAAFIHIFFTSSLLIEVIFSLDGLGLLGFESAISRDYPVVFGTLFIFTLIGLLIHFLGDLTYMFIDPRIDFEKREG</sequence>
<feature type="transmembrane region" description="Helical" evidence="8">
    <location>
        <begin position="286"/>
        <end position="313"/>
    </location>
</feature>
<dbReference type="CDD" id="cd06261">
    <property type="entry name" value="TM_PBP2"/>
    <property type="match status" value="1"/>
</dbReference>
<dbReference type="Gene3D" id="1.10.3720.10">
    <property type="entry name" value="MetI-like"/>
    <property type="match status" value="1"/>
</dbReference>
<protein>
    <submittedName>
        <fullName evidence="10">Inner membrane ABC transporter permease protein YejB</fullName>
    </submittedName>
</protein>
<dbReference type="PANTHER" id="PTHR30465:SF66">
    <property type="entry name" value="INNER MEMBRANE ABC TRANSPORTER PERMEASE PROTEIN YEJB"/>
    <property type="match status" value="1"/>
</dbReference>
<dbReference type="OrthoDB" id="9807402at2"/>
<dbReference type="PANTHER" id="PTHR30465">
    <property type="entry name" value="INNER MEMBRANE ABC TRANSPORTER"/>
    <property type="match status" value="1"/>
</dbReference>
<evidence type="ECO:0000256" key="7">
    <source>
        <dbReference type="ARBA" id="ARBA00023136"/>
    </source>
</evidence>
<dbReference type="SUPFAM" id="SSF161098">
    <property type="entry name" value="MetI-like"/>
    <property type="match status" value="1"/>
</dbReference>
<evidence type="ECO:0000259" key="9">
    <source>
        <dbReference type="PROSITE" id="PS50928"/>
    </source>
</evidence>
<feature type="transmembrane region" description="Helical" evidence="8">
    <location>
        <begin position="172"/>
        <end position="198"/>
    </location>
</feature>
<feature type="transmembrane region" description="Helical" evidence="8">
    <location>
        <begin position="333"/>
        <end position="359"/>
    </location>
</feature>
<dbReference type="NCBIfam" id="NF011712">
    <property type="entry name" value="PRK15133.1"/>
    <property type="match status" value="1"/>
</dbReference>
<evidence type="ECO:0000256" key="1">
    <source>
        <dbReference type="ARBA" id="ARBA00004429"/>
    </source>
</evidence>
<gene>
    <name evidence="10" type="primary">yejB</name>
    <name evidence="10" type="ORF">Cva_01151</name>
</gene>
<dbReference type="GO" id="GO:0005886">
    <property type="term" value="C:plasma membrane"/>
    <property type="evidence" value="ECO:0007669"/>
    <property type="project" value="UniProtKB-SubCell"/>
</dbReference>
<accession>A0A0K8MF60</accession>
<dbReference type="Proteomes" id="UP000036771">
    <property type="component" value="Unassembled WGS sequence"/>
</dbReference>
<evidence type="ECO:0000313" key="10">
    <source>
        <dbReference type="EMBL" id="GAO98489.1"/>
    </source>
</evidence>
<dbReference type="InterPro" id="IPR000515">
    <property type="entry name" value="MetI-like"/>
</dbReference>
<evidence type="ECO:0000256" key="5">
    <source>
        <dbReference type="ARBA" id="ARBA00022692"/>
    </source>
</evidence>
<keyword evidence="6 8" id="KW-1133">Transmembrane helix</keyword>
<evidence type="ECO:0000256" key="2">
    <source>
        <dbReference type="ARBA" id="ARBA00022448"/>
    </source>
</evidence>
<comment type="subcellular location">
    <subcellularLocation>
        <location evidence="1">Cell inner membrane</location>
        <topology evidence="1">Multi-pass membrane protein</topology>
    </subcellularLocation>
    <subcellularLocation>
        <location evidence="8">Cell membrane</location>
        <topology evidence="8">Multi-pass membrane protein</topology>
    </subcellularLocation>
</comment>
<evidence type="ECO:0000256" key="4">
    <source>
        <dbReference type="ARBA" id="ARBA00022519"/>
    </source>
</evidence>
<comment type="caution">
    <text evidence="10">The sequence shown here is derived from an EMBL/GenBank/DDBJ whole genome shotgun (WGS) entry which is preliminary data.</text>
</comment>
<proteinExistence type="inferred from homology"/>
<keyword evidence="5 8" id="KW-0812">Transmembrane</keyword>
<dbReference type="PROSITE" id="PS50928">
    <property type="entry name" value="ABC_TM1"/>
    <property type="match status" value="1"/>
</dbReference>
<evidence type="ECO:0000256" key="8">
    <source>
        <dbReference type="RuleBase" id="RU363032"/>
    </source>
</evidence>
<keyword evidence="2 8" id="KW-0813">Transport</keyword>
<evidence type="ECO:0000313" key="11">
    <source>
        <dbReference type="Proteomes" id="UP000036771"/>
    </source>
</evidence>
<name>A0A0K8MF60_9PROT</name>
<keyword evidence="4" id="KW-0997">Cell inner membrane</keyword>
<keyword evidence="11" id="KW-1185">Reference proteome</keyword>
<dbReference type="STRING" id="1629334.Cva_01151"/>
<feature type="transmembrane region" description="Helical" evidence="8">
    <location>
        <begin position="228"/>
        <end position="251"/>
    </location>
</feature>
<feature type="domain" description="ABC transmembrane type-1" evidence="9">
    <location>
        <begin position="137"/>
        <end position="352"/>
    </location>
</feature>
<feature type="transmembrane region" description="Helical" evidence="8">
    <location>
        <begin position="139"/>
        <end position="160"/>
    </location>
</feature>
<dbReference type="InterPro" id="IPR035906">
    <property type="entry name" value="MetI-like_sf"/>
</dbReference>
<keyword evidence="7 8" id="KW-0472">Membrane</keyword>